<dbReference type="GO" id="GO:0045490">
    <property type="term" value="P:pectin catabolic process"/>
    <property type="evidence" value="ECO:0007669"/>
    <property type="project" value="TreeGrafter"/>
</dbReference>
<dbReference type="EMBL" id="BFBR01000007">
    <property type="protein sequence ID" value="GBF58754.1"/>
    <property type="molecule type" value="Genomic_DNA"/>
</dbReference>
<reference evidence="5 6" key="1">
    <citation type="journal article" date="2018" name="Genome Announc.">
        <title>Draft Genome Sequence of "Candidatus Phycosocius bacilliformis," an Alphaproteobacterial Ectosymbiont of the Hydrocarbon-Producing Green Alga Botryococcus braunii.</title>
        <authorList>
            <person name="Tanabe Y."/>
            <person name="Yamaguchi H."/>
            <person name="Watanabe M.M."/>
        </authorList>
    </citation>
    <scope>NUCLEOTIDE SEQUENCE [LARGE SCALE GENOMIC DNA]</scope>
    <source>
        <strain evidence="5 6">BOTRYCO-2</strain>
    </source>
</reference>
<evidence type="ECO:0000313" key="5">
    <source>
        <dbReference type="EMBL" id="GBF58754.1"/>
    </source>
</evidence>
<feature type="chain" id="PRO_5015021148" description="Arabinogalactan endo-beta-1,4-galactanase" evidence="4">
    <location>
        <begin position="29"/>
        <end position="390"/>
    </location>
</feature>
<evidence type="ECO:0000256" key="1">
    <source>
        <dbReference type="ARBA" id="ARBA00010687"/>
    </source>
</evidence>
<evidence type="ECO:0000256" key="3">
    <source>
        <dbReference type="ARBA" id="ARBA00023295"/>
    </source>
</evidence>
<evidence type="ECO:0000256" key="2">
    <source>
        <dbReference type="ARBA" id="ARBA00022801"/>
    </source>
</evidence>
<dbReference type="PROSITE" id="PS51318">
    <property type="entry name" value="TAT"/>
    <property type="match status" value="1"/>
</dbReference>
<dbReference type="GO" id="GO:0015926">
    <property type="term" value="F:glucosidase activity"/>
    <property type="evidence" value="ECO:0007669"/>
    <property type="project" value="InterPro"/>
</dbReference>
<dbReference type="InterPro" id="IPR011683">
    <property type="entry name" value="Glyco_hydro_53"/>
</dbReference>
<dbReference type="AlphaFoldDB" id="A0A2P2ECJ0"/>
<evidence type="ECO:0000256" key="4">
    <source>
        <dbReference type="RuleBase" id="RU361192"/>
    </source>
</evidence>
<dbReference type="PANTHER" id="PTHR34983:SF2">
    <property type="entry name" value="ENDO-BETA-1,4-GALACTANASE"/>
    <property type="match status" value="1"/>
</dbReference>
<accession>A0A2P2ECJ0</accession>
<dbReference type="SUPFAM" id="SSF51445">
    <property type="entry name" value="(Trans)glycosidases"/>
    <property type="match status" value="1"/>
</dbReference>
<keyword evidence="3 4" id="KW-0326">Glycosidase</keyword>
<name>A0A2P2ECJ0_9PROT</name>
<dbReference type="Proteomes" id="UP000245086">
    <property type="component" value="Unassembled WGS sequence"/>
</dbReference>
<gene>
    <name evidence="5" type="primary">ganB</name>
    <name evidence="5" type="ORF">PbB2_02442</name>
</gene>
<dbReference type="GO" id="GO:0031218">
    <property type="term" value="F:arabinogalactan endo-1,4-beta-galactosidase activity"/>
    <property type="evidence" value="ECO:0007669"/>
    <property type="project" value="UniProtKB-EC"/>
</dbReference>
<protein>
    <recommendedName>
        <fullName evidence="4">Arabinogalactan endo-beta-1,4-galactanase</fullName>
        <ecNumber evidence="4">3.2.1.89</ecNumber>
    </recommendedName>
</protein>
<keyword evidence="6" id="KW-1185">Reference proteome</keyword>
<keyword evidence="4" id="KW-0732">Signal</keyword>
<keyword evidence="2 4" id="KW-0378">Hydrolase</keyword>
<sequence>MSQTRRDVLASTLAGAGALMLGPTASLASTGPAHPAFYFGADLSYVNEMEDCGAIYRRNGKPVDPYQLFADTGHNLVRLRLWNNPDWTRYSTIEDVTRSMRRAKASGQGVLLDFHYSDDWADGDKQWIPQAWAGIPTTEGLAAAVYQFTFDTLMLLAREGLMPHMVQVGNETNKEMMGTKDWAWETRRTDWTRNAALFKAGIQAVRDAGRAAGSAPRIMLHIAQPENAEPWFAAATAAGVTDFDVIGLSYYRKWSREGIDGLGAAIAQLRGRFGKDVVVVETSYPWTNDGADEAANLLGPDTLIPEFPATPEGQLAYLTRITQTIISHGGSGIVYWEPAWVSTNCKTRWGTGSHWENATFFDFRRGNEALPAFSYVRHPYDWTRIEAVKG</sequence>
<comment type="catalytic activity">
    <reaction evidence="4">
        <text>The enzyme specifically hydrolyzes (1-&gt;4)-beta-D-galactosidic linkages in type I arabinogalactans.</text>
        <dbReference type="EC" id="3.2.1.89"/>
    </reaction>
</comment>
<dbReference type="RefSeq" id="WP_305790469.1">
    <property type="nucleotide sequence ID" value="NZ_BFBR01000007.1"/>
</dbReference>
<dbReference type="InterPro" id="IPR006311">
    <property type="entry name" value="TAT_signal"/>
</dbReference>
<dbReference type="Pfam" id="PF07745">
    <property type="entry name" value="Glyco_hydro_53"/>
    <property type="match status" value="1"/>
</dbReference>
<proteinExistence type="inferred from homology"/>
<organism evidence="5 6">
    <name type="scientific">Candidatus Phycosocius bacilliformis</name>
    <dbReference type="NCBI Taxonomy" id="1445552"/>
    <lineage>
        <taxon>Bacteria</taxon>
        <taxon>Pseudomonadati</taxon>
        <taxon>Pseudomonadota</taxon>
        <taxon>Alphaproteobacteria</taxon>
        <taxon>Caulobacterales</taxon>
        <taxon>Caulobacterales incertae sedis</taxon>
        <taxon>Candidatus Phycosocius</taxon>
    </lineage>
</organism>
<dbReference type="Gene3D" id="3.20.20.80">
    <property type="entry name" value="Glycosidases"/>
    <property type="match status" value="1"/>
</dbReference>
<evidence type="ECO:0000313" key="6">
    <source>
        <dbReference type="Proteomes" id="UP000245086"/>
    </source>
</evidence>
<comment type="caution">
    <text evidence="5">The sequence shown here is derived from an EMBL/GenBank/DDBJ whole genome shotgun (WGS) entry which is preliminary data.</text>
</comment>
<dbReference type="EC" id="3.2.1.89" evidence="4"/>
<dbReference type="InterPro" id="IPR017853">
    <property type="entry name" value="GH"/>
</dbReference>
<feature type="signal peptide" evidence="4">
    <location>
        <begin position="1"/>
        <end position="28"/>
    </location>
</feature>
<dbReference type="PANTHER" id="PTHR34983">
    <property type="entry name" value="ARABINOGALACTAN ENDO-BETA-1,4-GALACTANASE A"/>
    <property type="match status" value="1"/>
</dbReference>
<comment type="similarity">
    <text evidence="1 4">Belongs to the glycosyl hydrolase 53 family.</text>
</comment>